<dbReference type="EMBL" id="VDLX02000001">
    <property type="protein sequence ID" value="KAB8197208.1"/>
    <property type="molecule type" value="Genomic_DNA"/>
</dbReference>
<keyword evidence="1 3" id="KW-0489">Methyltransferase</keyword>
<dbReference type="OrthoDB" id="9805171at2"/>
<dbReference type="InterPro" id="IPR041698">
    <property type="entry name" value="Methyltransf_25"/>
</dbReference>
<reference evidence="3 4" key="1">
    <citation type="submission" date="2019-10" db="EMBL/GenBank/DDBJ databases">
        <title>Nonomuraea sp. nov., isolated from Phyllanthus amarus.</title>
        <authorList>
            <person name="Klykleung N."/>
            <person name="Tanasupawat S."/>
        </authorList>
    </citation>
    <scope>NUCLEOTIDE SEQUENCE [LARGE SCALE GENOMIC DNA]</scope>
    <source>
        <strain evidence="3 4">PA1-10</strain>
    </source>
</reference>
<dbReference type="SUPFAM" id="SSF53335">
    <property type="entry name" value="S-adenosyl-L-methionine-dependent methyltransferases"/>
    <property type="match status" value="1"/>
</dbReference>
<dbReference type="GO" id="GO:0008168">
    <property type="term" value="F:methyltransferase activity"/>
    <property type="evidence" value="ECO:0007669"/>
    <property type="project" value="UniProtKB-KW"/>
</dbReference>
<gene>
    <name evidence="3" type="ORF">FH608_001170</name>
</gene>
<sequence length="217" mass="23679">MTEPDFLRDTRASYNAIAADYAEAFHGELAAMPLDRAMFAAFAELVHGRGPVADVGSGPGQITALLHDLGLDAFGVDLSPAMVALARRTYPELRFEEGSMLALDLPDGALGGLVANYSIIHIPQELLPEVFAEFHRVMAPGAYTLIAFQVGDEAKHRTDGFGHEIKLDFRRLRPERIAGLLEKAGFVMHARLLREAREESAAEMTPQAMLLARKPLA</sequence>
<dbReference type="PANTHER" id="PTHR43861">
    <property type="entry name" value="TRANS-ACONITATE 2-METHYLTRANSFERASE-RELATED"/>
    <property type="match status" value="1"/>
</dbReference>
<name>A0A5C4WX49_9ACTN</name>
<dbReference type="Pfam" id="PF13649">
    <property type="entry name" value="Methyltransf_25"/>
    <property type="match status" value="1"/>
</dbReference>
<dbReference type="AlphaFoldDB" id="A0A5C4WX49"/>
<comment type="caution">
    <text evidence="3">The sequence shown here is derived from an EMBL/GenBank/DDBJ whole genome shotgun (WGS) entry which is preliminary data.</text>
</comment>
<evidence type="ECO:0000256" key="2">
    <source>
        <dbReference type="ARBA" id="ARBA00022679"/>
    </source>
</evidence>
<dbReference type="PANTHER" id="PTHR43861:SF1">
    <property type="entry name" value="TRANS-ACONITATE 2-METHYLTRANSFERASE"/>
    <property type="match status" value="1"/>
</dbReference>
<dbReference type="RefSeq" id="WP_139627837.1">
    <property type="nucleotide sequence ID" value="NZ_CP045572.1"/>
</dbReference>
<keyword evidence="2 3" id="KW-0808">Transferase</keyword>
<evidence type="ECO:0000313" key="3">
    <source>
        <dbReference type="EMBL" id="KAB8197208.1"/>
    </source>
</evidence>
<evidence type="ECO:0000256" key="1">
    <source>
        <dbReference type="ARBA" id="ARBA00022603"/>
    </source>
</evidence>
<protein>
    <submittedName>
        <fullName evidence="3">Methyltransferase domain-containing protein</fullName>
    </submittedName>
</protein>
<dbReference type="InterPro" id="IPR029063">
    <property type="entry name" value="SAM-dependent_MTases_sf"/>
</dbReference>
<keyword evidence="4" id="KW-1185">Reference proteome</keyword>
<accession>A0A5C4WX49</accession>
<dbReference type="CDD" id="cd02440">
    <property type="entry name" value="AdoMet_MTases"/>
    <property type="match status" value="1"/>
</dbReference>
<evidence type="ECO:0000313" key="4">
    <source>
        <dbReference type="Proteomes" id="UP000312512"/>
    </source>
</evidence>
<organism evidence="3 4">
    <name type="scientific">Nonomuraea phyllanthi</name>
    <dbReference type="NCBI Taxonomy" id="2219224"/>
    <lineage>
        <taxon>Bacteria</taxon>
        <taxon>Bacillati</taxon>
        <taxon>Actinomycetota</taxon>
        <taxon>Actinomycetes</taxon>
        <taxon>Streptosporangiales</taxon>
        <taxon>Streptosporangiaceae</taxon>
        <taxon>Nonomuraea</taxon>
    </lineage>
</organism>
<dbReference type="Gene3D" id="3.40.50.150">
    <property type="entry name" value="Vaccinia Virus protein VP39"/>
    <property type="match status" value="1"/>
</dbReference>
<proteinExistence type="predicted"/>
<accession>A0A5P9YLX8</accession>
<dbReference type="GO" id="GO:0032259">
    <property type="term" value="P:methylation"/>
    <property type="evidence" value="ECO:0007669"/>
    <property type="project" value="UniProtKB-KW"/>
</dbReference>
<dbReference type="Proteomes" id="UP000312512">
    <property type="component" value="Unassembled WGS sequence"/>
</dbReference>